<dbReference type="Pfam" id="PF19474">
    <property type="entry name" value="DUF6011"/>
    <property type="match status" value="1"/>
</dbReference>
<proteinExistence type="predicted"/>
<evidence type="ECO:0000313" key="2">
    <source>
        <dbReference type="EMBL" id="MFC7603703.1"/>
    </source>
</evidence>
<comment type="caution">
    <text evidence="2">The sequence shown here is derived from an EMBL/GenBank/DDBJ whole genome shotgun (WGS) entry which is preliminary data.</text>
</comment>
<accession>A0ABW2T6J0</accession>
<dbReference type="InterPro" id="IPR046053">
    <property type="entry name" value="DUF6011"/>
</dbReference>
<evidence type="ECO:0000313" key="3">
    <source>
        <dbReference type="Proteomes" id="UP001596514"/>
    </source>
</evidence>
<sequence>MTLFAEEGTPRPVKCGACPRMLTDPVSIARGFGPCCAKNLGLLPEQRRRGSSGRVRAGGSVEGQEDLLAEETT</sequence>
<dbReference type="EMBL" id="JBHTEE010000001">
    <property type="protein sequence ID" value="MFC7603703.1"/>
    <property type="molecule type" value="Genomic_DNA"/>
</dbReference>
<organism evidence="2 3">
    <name type="scientific">Streptosporangium amethystogenes subsp. fukuiense</name>
    <dbReference type="NCBI Taxonomy" id="698418"/>
    <lineage>
        <taxon>Bacteria</taxon>
        <taxon>Bacillati</taxon>
        <taxon>Actinomycetota</taxon>
        <taxon>Actinomycetes</taxon>
        <taxon>Streptosporangiales</taxon>
        <taxon>Streptosporangiaceae</taxon>
        <taxon>Streptosporangium</taxon>
    </lineage>
</organism>
<reference evidence="3" key="1">
    <citation type="journal article" date="2019" name="Int. J. Syst. Evol. Microbiol.">
        <title>The Global Catalogue of Microorganisms (GCM) 10K type strain sequencing project: providing services to taxonomists for standard genome sequencing and annotation.</title>
        <authorList>
            <consortium name="The Broad Institute Genomics Platform"/>
            <consortium name="The Broad Institute Genome Sequencing Center for Infectious Disease"/>
            <person name="Wu L."/>
            <person name="Ma J."/>
        </authorList>
    </citation>
    <scope>NUCLEOTIDE SEQUENCE [LARGE SCALE GENOMIC DNA]</scope>
    <source>
        <strain evidence="3">JCM 10083</strain>
    </source>
</reference>
<dbReference type="Proteomes" id="UP001596514">
    <property type="component" value="Unassembled WGS sequence"/>
</dbReference>
<feature type="compositionally biased region" description="Acidic residues" evidence="1">
    <location>
        <begin position="63"/>
        <end position="73"/>
    </location>
</feature>
<feature type="region of interest" description="Disordered" evidence="1">
    <location>
        <begin position="47"/>
        <end position="73"/>
    </location>
</feature>
<name>A0ABW2T6J0_9ACTN</name>
<dbReference type="RefSeq" id="WP_343981916.1">
    <property type="nucleotide sequence ID" value="NZ_BAAAGK010000233.1"/>
</dbReference>
<keyword evidence="3" id="KW-1185">Reference proteome</keyword>
<evidence type="ECO:0000256" key="1">
    <source>
        <dbReference type="SAM" id="MobiDB-lite"/>
    </source>
</evidence>
<protein>
    <submittedName>
        <fullName evidence="2">DUF6011 domain-containing protein</fullName>
    </submittedName>
</protein>
<gene>
    <name evidence="2" type="ORF">ACFQVD_26670</name>
</gene>